<dbReference type="EMBL" id="JAOQJZ010000026">
    <property type="protein sequence ID" value="MCU6707040.1"/>
    <property type="molecule type" value="Genomic_DNA"/>
</dbReference>
<evidence type="ECO:0000313" key="1">
    <source>
        <dbReference type="EMBL" id="MCU6707040.1"/>
    </source>
</evidence>
<keyword evidence="2" id="KW-1185">Reference proteome</keyword>
<dbReference type="AlphaFoldDB" id="A0AAE3LIY9"/>
<dbReference type="Proteomes" id="UP001208131">
    <property type="component" value="Unassembled WGS sequence"/>
</dbReference>
<evidence type="ECO:0008006" key="3">
    <source>
        <dbReference type="Google" id="ProtNLM"/>
    </source>
</evidence>
<dbReference type="RefSeq" id="WP_256320430.1">
    <property type="nucleotide sequence ID" value="NZ_JAOQJZ010000026.1"/>
</dbReference>
<protein>
    <recommendedName>
        <fullName evidence="3">Cyclic lactone autoinducer peptide</fullName>
    </recommendedName>
</protein>
<accession>A0AAE3LIY9</accession>
<organism evidence="1 2">
    <name type="scientific">Hominimerdicola aceti</name>
    <dbReference type="NCBI Taxonomy" id="2981726"/>
    <lineage>
        <taxon>Bacteria</taxon>
        <taxon>Bacillati</taxon>
        <taxon>Bacillota</taxon>
        <taxon>Clostridia</taxon>
        <taxon>Eubacteriales</taxon>
        <taxon>Oscillospiraceae</taxon>
        <taxon>Hominimerdicola</taxon>
    </lineage>
</organism>
<gene>
    <name evidence="1" type="ORF">OCV57_14095</name>
</gene>
<proteinExistence type="predicted"/>
<evidence type="ECO:0000313" key="2">
    <source>
        <dbReference type="Proteomes" id="UP001208131"/>
    </source>
</evidence>
<sequence>MRSFKKLLASLIARATKRMGIAACGCASMYGGYQTKEPKNIYKN</sequence>
<comment type="caution">
    <text evidence="1">The sequence shown here is derived from an EMBL/GenBank/DDBJ whole genome shotgun (WGS) entry which is preliminary data.</text>
</comment>
<name>A0AAE3LIY9_9FIRM</name>
<reference evidence="1 2" key="1">
    <citation type="journal article" date="2021" name="ISME Commun">
        <title>Automated analysis of genomic sequences facilitates high-throughput and comprehensive description of bacteria.</title>
        <authorList>
            <person name="Hitch T.C.A."/>
        </authorList>
    </citation>
    <scope>NUCLEOTIDE SEQUENCE [LARGE SCALE GENOMIC DNA]</scope>
    <source>
        <strain evidence="1 2">Sanger_31</strain>
    </source>
</reference>